<gene>
    <name evidence="1" type="ORF">I4641_18200</name>
</gene>
<organism evidence="1 2">
    <name type="scientific">Waterburya agarophytonicola KI4</name>
    <dbReference type="NCBI Taxonomy" id="2874699"/>
    <lineage>
        <taxon>Bacteria</taxon>
        <taxon>Bacillati</taxon>
        <taxon>Cyanobacteriota</taxon>
        <taxon>Cyanophyceae</taxon>
        <taxon>Pleurocapsales</taxon>
        <taxon>Hyellaceae</taxon>
        <taxon>Waterburya</taxon>
        <taxon>Waterburya agarophytonicola</taxon>
    </lineage>
</organism>
<dbReference type="RefSeq" id="WP_229642007.1">
    <property type="nucleotide sequence ID" value="NZ_JADWDC010000058.1"/>
</dbReference>
<proteinExistence type="predicted"/>
<reference evidence="1" key="1">
    <citation type="journal article" date="2021" name="Antonie Van Leeuwenhoek">
        <title>Draft genome and description of Waterburya agarophytonicola gen. nov. sp. nov. (Pleurocapsales, Cyanobacteria): a seaweed symbiont.</title>
        <authorList>
            <person name="Bonthond G."/>
            <person name="Shalygin S."/>
            <person name="Bayer T."/>
            <person name="Weinberger F."/>
        </authorList>
    </citation>
    <scope>NUCLEOTIDE SEQUENCE</scope>
    <source>
        <strain evidence="1">KI4</strain>
    </source>
</reference>
<dbReference type="Proteomes" id="UP000729733">
    <property type="component" value="Unassembled WGS sequence"/>
</dbReference>
<name>A0A964FKQ1_9CYAN</name>
<protein>
    <submittedName>
        <fullName evidence="1">Uncharacterized protein</fullName>
    </submittedName>
</protein>
<keyword evidence="2" id="KW-1185">Reference proteome</keyword>
<accession>A0A964FKQ1</accession>
<evidence type="ECO:0000313" key="1">
    <source>
        <dbReference type="EMBL" id="MCC0178903.1"/>
    </source>
</evidence>
<evidence type="ECO:0000313" key="2">
    <source>
        <dbReference type="Proteomes" id="UP000729733"/>
    </source>
</evidence>
<sequence>MARSKKQWRKRRKSSSKTSELAVLPIAPLTTEEEGDRLHLERKVERAFYEAGMALMQLRDRRLYRSTHATFEDYCRDRFDYVRRRSYQLIDAAKIYNNLSEKCEQIVHILPTREGQVRPMSQLNAEEQVLAWETAVEEAGGKVPTGKIVKDVVQRIKDKKRPPITLRVGEVCFLIAKDNPELRGKSGCWCIVSEVYKFSCSVATWDNEYILRPEHLQSLEYSQDECKQMENLGVRMSELHQTGNLDEAALWILNGLAKLKTPYLTILEEKLLVLLELEYGTALDNTGSD</sequence>
<dbReference type="AlphaFoldDB" id="A0A964FKQ1"/>
<comment type="caution">
    <text evidence="1">The sequence shown here is derived from an EMBL/GenBank/DDBJ whole genome shotgun (WGS) entry which is preliminary data.</text>
</comment>
<dbReference type="EMBL" id="JADWDC010000058">
    <property type="protein sequence ID" value="MCC0178903.1"/>
    <property type="molecule type" value="Genomic_DNA"/>
</dbReference>